<keyword evidence="8" id="KW-1185">Reference proteome</keyword>
<keyword evidence="3" id="KW-0964">Secreted</keyword>
<evidence type="ECO:0000256" key="6">
    <source>
        <dbReference type="SAM" id="SignalP"/>
    </source>
</evidence>
<dbReference type="InterPro" id="IPR006766">
    <property type="entry name" value="EXORDIUM-like"/>
</dbReference>
<evidence type="ECO:0000313" key="8">
    <source>
        <dbReference type="Proteomes" id="UP000634136"/>
    </source>
</evidence>
<evidence type="ECO:0000256" key="2">
    <source>
        <dbReference type="ARBA" id="ARBA00022523"/>
    </source>
</evidence>
<reference evidence="7" key="1">
    <citation type="submission" date="2020-09" db="EMBL/GenBank/DDBJ databases">
        <title>Genome-Enabled Discovery of Anthraquinone Biosynthesis in Senna tora.</title>
        <authorList>
            <person name="Kang S.-H."/>
            <person name="Pandey R.P."/>
            <person name="Lee C.-M."/>
            <person name="Sim J.-S."/>
            <person name="Jeong J.-T."/>
            <person name="Choi B.-S."/>
            <person name="Jung M."/>
            <person name="Ginzburg D."/>
            <person name="Zhao K."/>
            <person name="Won S.Y."/>
            <person name="Oh T.-J."/>
            <person name="Yu Y."/>
            <person name="Kim N.-H."/>
            <person name="Lee O.R."/>
            <person name="Lee T.-H."/>
            <person name="Bashyal P."/>
            <person name="Kim T.-S."/>
            <person name="Lee W.-H."/>
            <person name="Kawkins C."/>
            <person name="Kim C.-K."/>
            <person name="Kim J.S."/>
            <person name="Ahn B.O."/>
            <person name="Rhee S.Y."/>
            <person name="Sohng J.K."/>
        </authorList>
    </citation>
    <scope>NUCLEOTIDE SEQUENCE</scope>
    <source>
        <tissue evidence="7">Leaf</tissue>
    </source>
</reference>
<sequence length="322" mass="34964">MAIMLQNTLLIPLIFALTSFSFIQSQHQPSALPFNPILKYHGGPLLNRPRPINIYLIWYGAFSRANTASITDFFVSFNSSESPLLPHQEPTVAAWWRTLHAYQDRYGKSVSTSVRLVKQVGDIYSLGKSIKRAQIATLVKNKISSKIFPLDSNGIYLVLTAKDVNLERFCMGSCGFHDSVLVSPAKTRVVYGHVGDSLVQCPGLCAWPYAIPAYGYGPPGEALVAPNGVDSDGMVINIGAILVGAVTNPYKTGYFQGDALAPLEAVTACSGIFGDGAYPGYPGDLLVDKTSKASYNVYGVNGRKFLLPAIWDLRSFNCKVIA</sequence>
<feature type="signal peptide" evidence="6">
    <location>
        <begin position="1"/>
        <end position="25"/>
    </location>
</feature>
<proteinExistence type="inferred from homology"/>
<evidence type="ECO:0000256" key="5">
    <source>
        <dbReference type="ARBA" id="ARBA00023591"/>
    </source>
</evidence>
<comment type="subcellular location">
    <subcellularLocation>
        <location evidence="1">Secreted</location>
        <location evidence="1">Extracellular space</location>
        <location evidence="1">Apoplast</location>
    </subcellularLocation>
</comment>
<dbReference type="EMBL" id="JAAIUW010000008">
    <property type="protein sequence ID" value="KAF7818177.1"/>
    <property type="molecule type" value="Genomic_DNA"/>
</dbReference>
<keyword evidence="4 6" id="KW-0732">Signal</keyword>
<feature type="chain" id="PRO_5032314672" evidence="6">
    <location>
        <begin position="26"/>
        <end position="322"/>
    </location>
</feature>
<evidence type="ECO:0000256" key="1">
    <source>
        <dbReference type="ARBA" id="ARBA00004271"/>
    </source>
</evidence>
<gene>
    <name evidence="7" type="ORF">G2W53_023632</name>
</gene>
<evidence type="ECO:0000313" key="7">
    <source>
        <dbReference type="EMBL" id="KAF7818177.1"/>
    </source>
</evidence>
<organism evidence="7 8">
    <name type="scientific">Senna tora</name>
    <dbReference type="NCBI Taxonomy" id="362788"/>
    <lineage>
        <taxon>Eukaryota</taxon>
        <taxon>Viridiplantae</taxon>
        <taxon>Streptophyta</taxon>
        <taxon>Embryophyta</taxon>
        <taxon>Tracheophyta</taxon>
        <taxon>Spermatophyta</taxon>
        <taxon>Magnoliopsida</taxon>
        <taxon>eudicotyledons</taxon>
        <taxon>Gunneridae</taxon>
        <taxon>Pentapetalae</taxon>
        <taxon>rosids</taxon>
        <taxon>fabids</taxon>
        <taxon>Fabales</taxon>
        <taxon>Fabaceae</taxon>
        <taxon>Caesalpinioideae</taxon>
        <taxon>Cassia clade</taxon>
        <taxon>Senna</taxon>
    </lineage>
</organism>
<name>A0A834TC40_9FABA</name>
<comment type="caution">
    <text evidence="7">The sequence shown here is derived from an EMBL/GenBank/DDBJ whole genome shotgun (WGS) entry which is preliminary data.</text>
</comment>
<dbReference type="AlphaFoldDB" id="A0A834TC40"/>
<dbReference type="PANTHER" id="PTHR31279:SF58">
    <property type="entry name" value="PROTEIN EXORDIUM-LIKE 2"/>
    <property type="match status" value="1"/>
</dbReference>
<dbReference type="Proteomes" id="UP000634136">
    <property type="component" value="Unassembled WGS sequence"/>
</dbReference>
<dbReference type="Pfam" id="PF04674">
    <property type="entry name" value="Phi_1"/>
    <property type="match status" value="1"/>
</dbReference>
<evidence type="ECO:0000256" key="3">
    <source>
        <dbReference type="ARBA" id="ARBA00022525"/>
    </source>
</evidence>
<dbReference type="OrthoDB" id="2016249at2759"/>
<evidence type="ECO:0000256" key="4">
    <source>
        <dbReference type="ARBA" id="ARBA00022729"/>
    </source>
</evidence>
<dbReference type="PANTHER" id="PTHR31279">
    <property type="entry name" value="PROTEIN EXORDIUM-LIKE 5"/>
    <property type="match status" value="1"/>
</dbReference>
<dbReference type="GO" id="GO:0048046">
    <property type="term" value="C:apoplast"/>
    <property type="evidence" value="ECO:0007669"/>
    <property type="project" value="UniProtKB-SubCell"/>
</dbReference>
<protein>
    <submittedName>
        <fullName evidence="7">Protein EXORDIUM-like 2</fullName>
    </submittedName>
</protein>
<accession>A0A834TC40</accession>
<keyword evidence="2" id="KW-0052">Apoplast</keyword>
<comment type="similarity">
    <text evidence="5">Belongs to the EXORDIUM family.</text>
</comment>